<evidence type="ECO:0000313" key="2">
    <source>
        <dbReference type="Proteomes" id="UP000009309"/>
    </source>
</evidence>
<organism evidence="1 2">
    <name type="scientific">Fibrisoma limi BUZ 3</name>
    <dbReference type="NCBI Taxonomy" id="1185876"/>
    <lineage>
        <taxon>Bacteria</taxon>
        <taxon>Pseudomonadati</taxon>
        <taxon>Bacteroidota</taxon>
        <taxon>Cytophagia</taxon>
        <taxon>Cytophagales</taxon>
        <taxon>Spirosomataceae</taxon>
        <taxon>Fibrisoma</taxon>
    </lineage>
</organism>
<dbReference type="RefSeq" id="WP_009281740.1">
    <property type="nucleotide sequence ID" value="NZ_CAIT01000006.1"/>
</dbReference>
<dbReference type="eggNOG" id="COG2374">
    <property type="taxonomic scope" value="Bacteria"/>
</dbReference>
<dbReference type="NCBIfam" id="TIGR04534">
    <property type="entry name" value="ELWxxDGT_rpt"/>
    <property type="match status" value="3"/>
</dbReference>
<dbReference type="AlphaFoldDB" id="I2GGY1"/>
<gene>
    <name evidence="1" type="ORF">BN8_02228</name>
</gene>
<protein>
    <recommendedName>
        <fullName evidence="3">Hyalin repeat-containing protein</fullName>
    </recommendedName>
</protein>
<comment type="caution">
    <text evidence="1">The sequence shown here is derived from an EMBL/GenBank/DDBJ whole genome shotgun (WGS) entry which is preliminary data.</text>
</comment>
<dbReference type="Proteomes" id="UP000009309">
    <property type="component" value="Unassembled WGS sequence"/>
</dbReference>
<name>I2GGY1_9BACT</name>
<reference evidence="1 2" key="1">
    <citation type="journal article" date="2012" name="J. Bacteriol.">
        <title>Genome Sequence of the Filamentous Bacterium Fibrisoma limi BUZ 3T.</title>
        <authorList>
            <person name="Filippini M."/>
            <person name="Qi W."/>
            <person name="Jaenicke S."/>
            <person name="Goesmann A."/>
            <person name="Smits T.H."/>
            <person name="Bagheri H.C."/>
        </authorList>
    </citation>
    <scope>NUCLEOTIDE SEQUENCE [LARGE SCALE GENOMIC DNA]</scope>
    <source>
        <strain evidence="2">BUZ 3T</strain>
    </source>
</reference>
<dbReference type="InterPro" id="IPR030916">
    <property type="entry name" value="ELWxxDGT_rpt"/>
</dbReference>
<dbReference type="STRING" id="1185876.BN8_02228"/>
<dbReference type="InterPro" id="IPR011047">
    <property type="entry name" value="Quinoprotein_ADH-like_sf"/>
</dbReference>
<sequence>MKGFIPILSLVGFILHPLSLWAQIGPAEPTSFYIARVKDINPVYSTSGPSWLTDLNGVLYFTAENGVNGRELWKSDGTEAGTVQVKNINLNGSSSPQSLINYSGTLFFSADDGSVGRELWKSNGTAAGTELVKDINPSGSSDLSIPVLMNNVLYFFADNGTNGRELWRSNGTSAGTYLVKDINPAGDCVSSPLVSPTIMNGVLYFAAQDASGPGVWRSDGTAAGTYQIHSLSALTIAGVIQAVPPQHLTVVGGLLYFFYQYIDSADKFRNRLYKTNGSPGSATHVQTLPGGVHETIPFMNKLFFVMESGNSDELWFSDGTSLGTQRLKNTNPFGDDRVFQLTTVGNTLFFSGQNAPNTFCLWKTDGTTANTVVVKEIYASGLDAVNGKLFFKGPGSPGMGGPEPWISDGTTQGTHLLKDLNPYGPSVGTTPFVASGNRVFFAALESDHGVELYKYVPCTYCPVGSREAADLALEVSDDLQLQVQQNPIIGKTLTVDISGGNGQPLQLSLVTIQGRVLETRSLSGQPGKQRQVMEVGHLPAGLLLLRASTTDQQKVIRLWKP</sequence>
<proteinExistence type="predicted"/>
<evidence type="ECO:0008006" key="3">
    <source>
        <dbReference type="Google" id="ProtNLM"/>
    </source>
</evidence>
<accession>I2GGY1</accession>
<evidence type="ECO:0000313" key="1">
    <source>
        <dbReference type="EMBL" id="CCH53156.1"/>
    </source>
</evidence>
<keyword evidence="2" id="KW-1185">Reference proteome</keyword>
<dbReference type="SUPFAM" id="SSF50998">
    <property type="entry name" value="Quinoprotein alcohol dehydrogenase-like"/>
    <property type="match status" value="1"/>
</dbReference>
<dbReference type="EMBL" id="CAIT01000006">
    <property type="protein sequence ID" value="CCH53156.1"/>
    <property type="molecule type" value="Genomic_DNA"/>
</dbReference>
<dbReference type="OrthoDB" id="1489153at2"/>
<dbReference type="eggNOG" id="COG1520">
    <property type="taxonomic scope" value="Bacteria"/>
</dbReference>